<dbReference type="SUPFAM" id="SSF55681">
    <property type="entry name" value="Class II aaRS and biotin synthetases"/>
    <property type="match status" value="1"/>
</dbReference>
<dbReference type="InterPro" id="IPR002318">
    <property type="entry name" value="Ala-tRNA-lgiase_IIc"/>
</dbReference>
<evidence type="ECO:0000256" key="5">
    <source>
        <dbReference type="ARBA" id="ARBA00022741"/>
    </source>
</evidence>
<dbReference type="PANTHER" id="PTHR11777">
    <property type="entry name" value="ALANYL-TRNA SYNTHETASE"/>
    <property type="match status" value="1"/>
</dbReference>
<evidence type="ECO:0000259" key="10">
    <source>
        <dbReference type="PROSITE" id="PS50860"/>
    </source>
</evidence>
<dbReference type="GO" id="GO:0000049">
    <property type="term" value="F:tRNA binding"/>
    <property type="evidence" value="ECO:0007669"/>
    <property type="project" value="UniProtKB-KW"/>
</dbReference>
<dbReference type="InterPro" id="IPR050058">
    <property type="entry name" value="Ala-tRNA_ligase"/>
</dbReference>
<evidence type="ECO:0000256" key="8">
    <source>
        <dbReference type="ARBA" id="ARBA00022917"/>
    </source>
</evidence>
<dbReference type="InterPro" id="IPR018165">
    <property type="entry name" value="Ala-tRNA-synth_IIc_core"/>
</dbReference>
<dbReference type="InterPro" id="IPR018164">
    <property type="entry name" value="Ala-tRNA-synth_IIc_N"/>
</dbReference>
<evidence type="ECO:0000256" key="1">
    <source>
        <dbReference type="ARBA" id="ARBA00008226"/>
    </source>
</evidence>
<dbReference type="PRINTS" id="PR00980">
    <property type="entry name" value="TRNASYNTHALA"/>
</dbReference>
<keyword evidence="6" id="KW-0067">ATP-binding</keyword>
<keyword evidence="4 11" id="KW-0436">Ligase</keyword>
<dbReference type="EC" id="6.1.1.7" evidence="2"/>
<keyword evidence="7" id="KW-0694">RNA-binding</keyword>
<dbReference type="PANTHER" id="PTHR11777:SF9">
    <property type="entry name" value="ALANINE--TRNA LIGASE, CYTOPLASMIC"/>
    <property type="match status" value="1"/>
</dbReference>
<feature type="non-terminal residue" evidence="11">
    <location>
        <position position="131"/>
    </location>
</feature>
<evidence type="ECO:0000256" key="2">
    <source>
        <dbReference type="ARBA" id="ARBA00013168"/>
    </source>
</evidence>
<evidence type="ECO:0000256" key="9">
    <source>
        <dbReference type="ARBA" id="ARBA00023146"/>
    </source>
</evidence>
<dbReference type="GO" id="GO:0004813">
    <property type="term" value="F:alanine-tRNA ligase activity"/>
    <property type="evidence" value="ECO:0007669"/>
    <property type="project" value="UniProtKB-EC"/>
</dbReference>
<dbReference type="GO" id="GO:0005524">
    <property type="term" value="F:ATP binding"/>
    <property type="evidence" value="ECO:0007669"/>
    <property type="project" value="UniProtKB-KW"/>
</dbReference>
<name>T1B929_9ZZZZ</name>
<dbReference type="Gene3D" id="3.30.930.10">
    <property type="entry name" value="Bira Bifunctional Protein, Domain 2"/>
    <property type="match status" value="1"/>
</dbReference>
<keyword evidence="5" id="KW-0547">Nucleotide-binding</keyword>
<reference evidence="11" key="1">
    <citation type="submission" date="2013-08" db="EMBL/GenBank/DDBJ databases">
        <authorList>
            <person name="Mendez C."/>
            <person name="Richter M."/>
            <person name="Ferrer M."/>
            <person name="Sanchez J."/>
        </authorList>
    </citation>
    <scope>NUCLEOTIDE SEQUENCE</scope>
</reference>
<accession>T1B929</accession>
<dbReference type="GO" id="GO:0006419">
    <property type="term" value="P:alanyl-tRNA aminoacylation"/>
    <property type="evidence" value="ECO:0007669"/>
    <property type="project" value="InterPro"/>
</dbReference>
<dbReference type="Pfam" id="PF01411">
    <property type="entry name" value="tRNA-synt_2c"/>
    <property type="match status" value="1"/>
</dbReference>
<gene>
    <name evidence="11" type="ORF">B1B_11144</name>
</gene>
<keyword evidence="9 11" id="KW-0030">Aminoacyl-tRNA synthetase</keyword>
<dbReference type="GO" id="GO:0005737">
    <property type="term" value="C:cytoplasm"/>
    <property type="evidence" value="ECO:0007669"/>
    <property type="project" value="InterPro"/>
</dbReference>
<evidence type="ECO:0000256" key="7">
    <source>
        <dbReference type="ARBA" id="ARBA00022884"/>
    </source>
</evidence>
<feature type="domain" description="Alanyl-transfer RNA synthetases family profile" evidence="10">
    <location>
        <begin position="1"/>
        <end position="131"/>
    </location>
</feature>
<comment type="similarity">
    <text evidence="1">Belongs to the class-II aminoacyl-tRNA synthetase family.</text>
</comment>
<evidence type="ECO:0000256" key="4">
    <source>
        <dbReference type="ARBA" id="ARBA00022598"/>
    </source>
</evidence>
<comment type="caution">
    <text evidence="11">The sequence shown here is derived from an EMBL/GenBank/DDBJ whole genome shotgun (WGS) entry which is preliminary data.</text>
</comment>
<sequence>MNDIDQVGVTGRHLTSFEMLCHDSFNREGKEIYWKEDTVRYCNSFLTGPLGINQNLITYKEKPWSGGGNAGNALEVFVLGLEVATLVFMDMSENENGEFEVDGKKYSPMGQRIVDTGYGLERLVWLSNGTP</sequence>
<proteinExistence type="inferred from homology"/>
<dbReference type="InterPro" id="IPR045864">
    <property type="entry name" value="aa-tRNA-synth_II/BPL/LPL"/>
</dbReference>
<keyword evidence="8" id="KW-0648">Protein biosynthesis</keyword>
<dbReference type="GO" id="GO:0002161">
    <property type="term" value="F:aminoacyl-tRNA deacylase activity"/>
    <property type="evidence" value="ECO:0007669"/>
    <property type="project" value="TreeGrafter"/>
</dbReference>
<keyword evidence="3" id="KW-0820">tRNA-binding</keyword>
<protein>
    <recommendedName>
        <fullName evidence="2">alanine--tRNA ligase</fullName>
        <ecNumber evidence="2">6.1.1.7</ecNumber>
    </recommendedName>
</protein>
<reference evidence="11" key="2">
    <citation type="journal article" date="2014" name="ISME J.">
        <title>Microbial stratification in low pH oxic and suboxic macroscopic growths along an acid mine drainage.</title>
        <authorList>
            <person name="Mendez-Garcia C."/>
            <person name="Mesa V."/>
            <person name="Sprenger R.R."/>
            <person name="Richter M."/>
            <person name="Diez M.S."/>
            <person name="Solano J."/>
            <person name="Bargiela R."/>
            <person name="Golyshina O.V."/>
            <person name="Manteca A."/>
            <person name="Ramos J.L."/>
            <person name="Gallego J.R."/>
            <person name="Llorente I."/>
            <person name="Martins Dos Santos V.A."/>
            <person name="Jensen O.N."/>
            <person name="Pelaez A.I."/>
            <person name="Sanchez J."/>
            <person name="Ferrer M."/>
        </authorList>
    </citation>
    <scope>NUCLEOTIDE SEQUENCE</scope>
</reference>
<evidence type="ECO:0000256" key="3">
    <source>
        <dbReference type="ARBA" id="ARBA00022555"/>
    </source>
</evidence>
<dbReference type="PROSITE" id="PS50860">
    <property type="entry name" value="AA_TRNA_LIGASE_II_ALA"/>
    <property type="match status" value="1"/>
</dbReference>
<evidence type="ECO:0000256" key="6">
    <source>
        <dbReference type="ARBA" id="ARBA00022840"/>
    </source>
</evidence>
<dbReference type="AlphaFoldDB" id="T1B929"/>
<dbReference type="EMBL" id="AUZY01007215">
    <property type="protein sequence ID" value="EQD50705.1"/>
    <property type="molecule type" value="Genomic_DNA"/>
</dbReference>
<evidence type="ECO:0000313" key="11">
    <source>
        <dbReference type="EMBL" id="EQD50705.1"/>
    </source>
</evidence>
<organism evidence="11">
    <name type="scientific">mine drainage metagenome</name>
    <dbReference type="NCBI Taxonomy" id="410659"/>
    <lineage>
        <taxon>unclassified sequences</taxon>
        <taxon>metagenomes</taxon>
        <taxon>ecological metagenomes</taxon>
    </lineage>
</organism>